<dbReference type="AlphaFoldDB" id="A0A1F8CSC4"/>
<evidence type="ECO:0000313" key="1">
    <source>
        <dbReference type="EMBL" id="OGM78976.1"/>
    </source>
</evidence>
<sequence length="198" mass="22715">MSGLEYEPAETQIEEEIAKTTKTLAEYGISTENWGKDSAKTVRHLAIEILKGESRLESDPDTGKLIRHVAFVHVDVRYITEDRTELQLVEDEQIFHDRPTPKIRNQIGVSEKLTSSQTPLDAARFGLRSELGIQSDLNYSEPKTETFDDVSPTYPGLLNRKTKHAVQVYIGKDDYKPKYQEVQWDKTTNFSWREVKAI</sequence>
<reference evidence="1 2" key="1">
    <citation type="journal article" date="2016" name="Nat. Commun.">
        <title>Thousands of microbial genomes shed light on interconnected biogeochemical processes in an aquifer system.</title>
        <authorList>
            <person name="Anantharaman K."/>
            <person name="Brown C.T."/>
            <person name="Hug L.A."/>
            <person name="Sharon I."/>
            <person name="Castelle C.J."/>
            <person name="Probst A.J."/>
            <person name="Thomas B.C."/>
            <person name="Singh A."/>
            <person name="Wilkins M.J."/>
            <person name="Karaoz U."/>
            <person name="Brodie E.L."/>
            <person name="Williams K.H."/>
            <person name="Hubbard S.S."/>
            <person name="Banfield J.F."/>
        </authorList>
    </citation>
    <scope>NUCLEOTIDE SEQUENCE [LARGE SCALE GENOMIC DNA]</scope>
</reference>
<accession>A0A1F8CSC4</accession>
<comment type="caution">
    <text evidence="1">The sequence shown here is derived from an EMBL/GenBank/DDBJ whole genome shotgun (WGS) entry which is preliminary data.</text>
</comment>
<evidence type="ECO:0000313" key="2">
    <source>
        <dbReference type="Proteomes" id="UP000178999"/>
    </source>
</evidence>
<dbReference type="EMBL" id="MGHY01000023">
    <property type="protein sequence ID" value="OGM78976.1"/>
    <property type="molecule type" value="Genomic_DNA"/>
</dbReference>
<dbReference type="Proteomes" id="UP000178999">
    <property type="component" value="Unassembled WGS sequence"/>
</dbReference>
<organism evidence="1 2">
    <name type="scientific">Candidatus Woesebacteria bacterium RIFOXYB1_FULL_38_16</name>
    <dbReference type="NCBI Taxonomy" id="1802538"/>
    <lineage>
        <taxon>Bacteria</taxon>
        <taxon>Candidatus Woeseibacteriota</taxon>
    </lineage>
</organism>
<proteinExistence type="predicted"/>
<name>A0A1F8CSC4_9BACT</name>
<protein>
    <submittedName>
        <fullName evidence="1">Uncharacterized protein</fullName>
    </submittedName>
</protein>
<gene>
    <name evidence="1" type="ORF">A2382_03625</name>
</gene>